<evidence type="ECO:0000313" key="2">
    <source>
        <dbReference type="Proteomes" id="UP000216947"/>
    </source>
</evidence>
<sequence>MNDDSAFSLPVAALMYHASSHGADPLLAEFARELQAQGWRVHGLVQYEIVPAGGGRAARELLDLASGRRYALSQDLGPGSRACSLDTGALAAASQVLRHALQARADLVIVSRYGLAEAAGGGFANEMLALMSAGIPVVTLVSASLADDWRRFTGQAGAELPVSRPALQAWFDRCVARAPKAAQTQGAAP</sequence>
<name>A0A261RIV7_9BORD</name>
<dbReference type="InterPro" id="IPR018912">
    <property type="entry name" value="DUF2478"/>
</dbReference>
<dbReference type="Gene3D" id="3.40.50.300">
    <property type="entry name" value="P-loop containing nucleotide triphosphate hydrolases"/>
    <property type="match status" value="1"/>
</dbReference>
<dbReference type="InterPro" id="IPR027417">
    <property type="entry name" value="P-loop_NTPase"/>
</dbReference>
<dbReference type="EMBL" id="NEVK01000003">
    <property type="protein sequence ID" value="OZI24612.1"/>
    <property type="molecule type" value="Genomic_DNA"/>
</dbReference>
<reference evidence="2" key="1">
    <citation type="submission" date="2017-05" db="EMBL/GenBank/DDBJ databases">
        <title>Complete and WGS of Bordetella genogroups.</title>
        <authorList>
            <person name="Spilker T."/>
            <person name="Lipuma J."/>
        </authorList>
    </citation>
    <scope>NUCLEOTIDE SEQUENCE [LARGE SCALE GENOMIC DNA]</scope>
    <source>
        <strain evidence="2">AU18089</strain>
    </source>
</reference>
<keyword evidence="2" id="KW-1185">Reference proteome</keyword>
<evidence type="ECO:0000313" key="1">
    <source>
        <dbReference type="EMBL" id="OZI24612.1"/>
    </source>
</evidence>
<protein>
    <recommendedName>
        <fullName evidence="3">Molybdenum ABC transporter ATP-binding protein</fullName>
    </recommendedName>
</protein>
<organism evidence="1 2">
    <name type="scientific">Bordetella genomosp. 7</name>
    <dbReference type="NCBI Taxonomy" id="1416805"/>
    <lineage>
        <taxon>Bacteria</taxon>
        <taxon>Pseudomonadati</taxon>
        <taxon>Pseudomonadota</taxon>
        <taxon>Betaproteobacteria</taxon>
        <taxon>Burkholderiales</taxon>
        <taxon>Alcaligenaceae</taxon>
        <taxon>Bordetella</taxon>
    </lineage>
</organism>
<dbReference type="Proteomes" id="UP000216947">
    <property type="component" value="Unassembled WGS sequence"/>
</dbReference>
<accession>A0A261RIV7</accession>
<evidence type="ECO:0008006" key="3">
    <source>
        <dbReference type="Google" id="ProtNLM"/>
    </source>
</evidence>
<proteinExistence type="predicted"/>
<dbReference type="AlphaFoldDB" id="A0A261RIV7"/>
<comment type="caution">
    <text evidence="1">The sequence shown here is derived from an EMBL/GenBank/DDBJ whole genome shotgun (WGS) entry which is preliminary data.</text>
</comment>
<gene>
    <name evidence="1" type="ORF">CAL19_03650</name>
</gene>
<dbReference type="Pfam" id="PF10649">
    <property type="entry name" value="DUF2478"/>
    <property type="match status" value="1"/>
</dbReference>
<dbReference type="RefSeq" id="WP_051423634.1">
    <property type="nucleotide sequence ID" value="NZ_NEVK01000003.1"/>
</dbReference>